<dbReference type="STRING" id="448385.sce0076"/>
<reference evidence="1 2" key="1">
    <citation type="journal article" date="2007" name="Nat. Biotechnol.">
        <title>Complete genome sequence of the myxobacterium Sorangium cellulosum.</title>
        <authorList>
            <person name="Schneiker S."/>
            <person name="Perlova O."/>
            <person name="Kaiser O."/>
            <person name="Gerth K."/>
            <person name="Alici A."/>
            <person name="Altmeyer M.O."/>
            <person name="Bartels D."/>
            <person name="Bekel T."/>
            <person name="Beyer S."/>
            <person name="Bode E."/>
            <person name="Bode H.B."/>
            <person name="Bolten C.J."/>
            <person name="Choudhuri J.V."/>
            <person name="Doss S."/>
            <person name="Elnakady Y.A."/>
            <person name="Frank B."/>
            <person name="Gaigalat L."/>
            <person name="Goesmann A."/>
            <person name="Groeger C."/>
            <person name="Gross F."/>
            <person name="Jelsbak L."/>
            <person name="Jelsbak L."/>
            <person name="Kalinowski J."/>
            <person name="Kegler C."/>
            <person name="Knauber T."/>
            <person name="Konietzny S."/>
            <person name="Kopp M."/>
            <person name="Krause L."/>
            <person name="Krug D."/>
            <person name="Linke B."/>
            <person name="Mahmud T."/>
            <person name="Martinez-Arias R."/>
            <person name="McHardy A.C."/>
            <person name="Merai M."/>
            <person name="Meyer F."/>
            <person name="Mormann S."/>
            <person name="Munoz-Dorado J."/>
            <person name="Perez J."/>
            <person name="Pradella S."/>
            <person name="Rachid S."/>
            <person name="Raddatz G."/>
            <person name="Rosenau F."/>
            <person name="Rueckert C."/>
            <person name="Sasse F."/>
            <person name="Scharfe M."/>
            <person name="Schuster S.C."/>
            <person name="Suen G."/>
            <person name="Treuner-Lange A."/>
            <person name="Velicer G.J."/>
            <person name="Vorholter F.-J."/>
            <person name="Weissman K.J."/>
            <person name="Welch R.D."/>
            <person name="Wenzel S.C."/>
            <person name="Whitworth D.E."/>
            <person name="Wilhelm S."/>
            <person name="Wittmann C."/>
            <person name="Bloecker H."/>
            <person name="Puehler A."/>
            <person name="Mueller R."/>
        </authorList>
    </citation>
    <scope>NUCLEOTIDE SEQUENCE [LARGE SCALE GENOMIC DNA]</scope>
    <source>
        <strain evidence="2">So ce56</strain>
    </source>
</reference>
<dbReference type="HOGENOM" id="CLU_1531548_0_0_7"/>
<evidence type="ECO:0000313" key="2">
    <source>
        <dbReference type="Proteomes" id="UP000002139"/>
    </source>
</evidence>
<dbReference type="KEGG" id="scl:sce0076"/>
<dbReference type="RefSeq" id="WP_012232710.1">
    <property type="nucleotide sequence ID" value="NC_010162.1"/>
</dbReference>
<protein>
    <submittedName>
        <fullName evidence="1">Uncharacterized protein</fullName>
    </submittedName>
</protein>
<keyword evidence="2" id="KW-1185">Reference proteome</keyword>
<dbReference type="EMBL" id="AM746676">
    <property type="protein sequence ID" value="CAN90232.1"/>
    <property type="molecule type" value="Genomic_DNA"/>
</dbReference>
<evidence type="ECO:0000313" key="1">
    <source>
        <dbReference type="EMBL" id="CAN90232.1"/>
    </source>
</evidence>
<accession>A9GL70</accession>
<name>A9GL70_SORC5</name>
<proteinExistence type="predicted"/>
<dbReference type="Proteomes" id="UP000002139">
    <property type="component" value="Chromosome"/>
</dbReference>
<dbReference type="BioCyc" id="SCEL448385:SCE_RS00390-MONOMER"/>
<dbReference type="AlphaFoldDB" id="A9GL70"/>
<gene>
    <name evidence="1" type="ordered locus">sce0076</name>
</gene>
<sequence length="175" mass="19438">MHRRGFGATCAALALATLYSIGCGPSPAQLSSGAAAPVELVLPPSRPGALEPRLAADEPESRRNETQRLPFVGTWVSEDDGSLIELSATSFHHRFPYMGAPRDLYARVTSYNTERGHIALEYTRILQDGVEESIEEPVVYMRYEIRDGGLYKHVDAEDFPTTVDDERFVRTPGRR</sequence>
<organism evidence="1 2">
    <name type="scientific">Sorangium cellulosum (strain So ce56)</name>
    <name type="common">Polyangium cellulosum (strain So ce56)</name>
    <dbReference type="NCBI Taxonomy" id="448385"/>
    <lineage>
        <taxon>Bacteria</taxon>
        <taxon>Pseudomonadati</taxon>
        <taxon>Myxococcota</taxon>
        <taxon>Polyangia</taxon>
        <taxon>Polyangiales</taxon>
        <taxon>Polyangiaceae</taxon>
        <taxon>Sorangium</taxon>
    </lineage>
</organism>